<evidence type="ECO:0000256" key="1">
    <source>
        <dbReference type="ARBA" id="ARBA00023015"/>
    </source>
</evidence>
<dbReference type="InterPro" id="IPR014710">
    <property type="entry name" value="RmlC-like_jellyroll"/>
</dbReference>
<keyword evidence="2" id="KW-0238">DNA-binding</keyword>
<dbReference type="SMART" id="SM00100">
    <property type="entry name" value="cNMP"/>
    <property type="match status" value="1"/>
</dbReference>
<protein>
    <recommendedName>
        <fullName evidence="8">Crp/Fnr family transcriptional regulator</fullName>
    </recommendedName>
</protein>
<dbReference type="InterPro" id="IPR036388">
    <property type="entry name" value="WH-like_DNA-bd_sf"/>
</dbReference>
<evidence type="ECO:0000256" key="2">
    <source>
        <dbReference type="ARBA" id="ARBA00023125"/>
    </source>
</evidence>
<gene>
    <name evidence="6" type="ORF">ciss_11530</name>
</gene>
<dbReference type="SUPFAM" id="SSF46785">
    <property type="entry name" value="Winged helix' DNA-binding domain"/>
    <property type="match status" value="1"/>
</dbReference>
<dbReference type="PROSITE" id="PS50042">
    <property type="entry name" value="CNMP_BINDING_3"/>
    <property type="match status" value="1"/>
</dbReference>
<dbReference type="Gene3D" id="2.60.120.10">
    <property type="entry name" value="Jelly Rolls"/>
    <property type="match status" value="1"/>
</dbReference>
<evidence type="ECO:0008006" key="8">
    <source>
        <dbReference type="Google" id="ProtNLM"/>
    </source>
</evidence>
<dbReference type="InterPro" id="IPR050397">
    <property type="entry name" value="Env_Response_Regulators"/>
</dbReference>
<dbReference type="InterPro" id="IPR036390">
    <property type="entry name" value="WH_DNA-bd_sf"/>
</dbReference>
<dbReference type="AlphaFoldDB" id="A0A1L8D219"/>
<proteinExistence type="predicted"/>
<evidence type="ECO:0000259" key="4">
    <source>
        <dbReference type="PROSITE" id="PS50042"/>
    </source>
</evidence>
<evidence type="ECO:0000313" key="7">
    <source>
        <dbReference type="Proteomes" id="UP000187338"/>
    </source>
</evidence>
<accession>A0A1L8D219</accession>
<dbReference type="EMBL" id="BDJL01000035">
    <property type="protein sequence ID" value="GAV25220.1"/>
    <property type="molecule type" value="Genomic_DNA"/>
</dbReference>
<evidence type="ECO:0000259" key="5">
    <source>
        <dbReference type="PROSITE" id="PS51063"/>
    </source>
</evidence>
<dbReference type="SUPFAM" id="SSF51206">
    <property type="entry name" value="cAMP-binding domain-like"/>
    <property type="match status" value="1"/>
</dbReference>
<dbReference type="Gene3D" id="1.10.10.10">
    <property type="entry name" value="Winged helix-like DNA-binding domain superfamily/Winged helix DNA-binding domain"/>
    <property type="match status" value="1"/>
</dbReference>
<evidence type="ECO:0000313" key="6">
    <source>
        <dbReference type="EMBL" id="GAV25220.1"/>
    </source>
</evidence>
<organism evidence="6 7">
    <name type="scientific">Carboxydothermus islandicus</name>
    <dbReference type="NCBI Taxonomy" id="661089"/>
    <lineage>
        <taxon>Bacteria</taxon>
        <taxon>Bacillati</taxon>
        <taxon>Bacillota</taxon>
        <taxon>Clostridia</taxon>
        <taxon>Thermoanaerobacterales</taxon>
        <taxon>Thermoanaerobacteraceae</taxon>
        <taxon>Carboxydothermus</taxon>
    </lineage>
</organism>
<dbReference type="GO" id="GO:0003700">
    <property type="term" value="F:DNA-binding transcription factor activity"/>
    <property type="evidence" value="ECO:0007669"/>
    <property type="project" value="TreeGrafter"/>
</dbReference>
<sequence length="223" mass="25907">MRSFYFKTENKLLDGLSGEKLKEFIKGFKEIHLKKKEMAFAPGRYPRDIFLVTRGRIKVFLTYPDGNEFILTLLEPGDIFSGHTRAFGQALENSVMLLIPIDTFREMLIRYPELMYGLVRVLGDALKHSLDVIERMVFMEAKIRLANLLYHWALNRGIHKEEGILVNTGLTKEELAYLIGATRQRLATLIKEFEAQKIIKVNKRSIFVRDLEALKKVIFQRSL</sequence>
<dbReference type="PROSITE" id="PS51063">
    <property type="entry name" value="HTH_CRP_2"/>
    <property type="match status" value="1"/>
</dbReference>
<dbReference type="RefSeq" id="WP_075865382.1">
    <property type="nucleotide sequence ID" value="NZ_BDJL01000035.1"/>
</dbReference>
<dbReference type="InterPro" id="IPR000595">
    <property type="entry name" value="cNMP-bd_dom"/>
</dbReference>
<dbReference type="InterPro" id="IPR012318">
    <property type="entry name" value="HTH_CRP"/>
</dbReference>
<name>A0A1L8D219_9THEO</name>
<dbReference type="SMART" id="SM00419">
    <property type="entry name" value="HTH_CRP"/>
    <property type="match status" value="1"/>
</dbReference>
<dbReference type="Pfam" id="PF00027">
    <property type="entry name" value="cNMP_binding"/>
    <property type="match status" value="1"/>
</dbReference>
<dbReference type="CDD" id="cd00038">
    <property type="entry name" value="CAP_ED"/>
    <property type="match status" value="1"/>
</dbReference>
<dbReference type="PANTHER" id="PTHR24567">
    <property type="entry name" value="CRP FAMILY TRANSCRIPTIONAL REGULATORY PROTEIN"/>
    <property type="match status" value="1"/>
</dbReference>
<keyword evidence="3" id="KW-0804">Transcription</keyword>
<dbReference type="GO" id="GO:0005829">
    <property type="term" value="C:cytosol"/>
    <property type="evidence" value="ECO:0007669"/>
    <property type="project" value="TreeGrafter"/>
</dbReference>
<reference evidence="7" key="1">
    <citation type="submission" date="2016-12" db="EMBL/GenBank/DDBJ databases">
        <title>Draft Genome Sequences od Carboxydothermus pertinax and islandicus, Hydrogenogenic Carboxydotrophic Bacteria.</title>
        <authorList>
            <person name="Fukuyama Y."/>
            <person name="Ohmae K."/>
            <person name="Yoneda Y."/>
            <person name="Yoshida T."/>
            <person name="Sako Y."/>
        </authorList>
    </citation>
    <scope>NUCLEOTIDE SEQUENCE [LARGE SCALE GENOMIC DNA]</scope>
    <source>
        <strain evidence="7">SET</strain>
    </source>
</reference>
<dbReference type="STRING" id="661089.ciss_11530"/>
<keyword evidence="7" id="KW-1185">Reference proteome</keyword>
<dbReference type="Proteomes" id="UP000187338">
    <property type="component" value="Unassembled WGS sequence"/>
</dbReference>
<evidence type="ECO:0000256" key="3">
    <source>
        <dbReference type="ARBA" id="ARBA00023163"/>
    </source>
</evidence>
<dbReference type="OrthoDB" id="9812325at2"/>
<feature type="domain" description="HTH crp-type" evidence="5">
    <location>
        <begin position="139"/>
        <end position="212"/>
    </location>
</feature>
<comment type="caution">
    <text evidence="6">The sequence shown here is derived from an EMBL/GenBank/DDBJ whole genome shotgun (WGS) entry which is preliminary data.</text>
</comment>
<feature type="domain" description="Cyclic nucleotide-binding" evidence="4">
    <location>
        <begin position="12"/>
        <end position="81"/>
    </location>
</feature>
<keyword evidence="1" id="KW-0805">Transcription regulation</keyword>
<dbReference type="PANTHER" id="PTHR24567:SF26">
    <property type="entry name" value="REGULATORY PROTEIN YEIL"/>
    <property type="match status" value="1"/>
</dbReference>
<dbReference type="GO" id="GO:0003677">
    <property type="term" value="F:DNA binding"/>
    <property type="evidence" value="ECO:0007669"/>
    <property type="project" value="UniProtKB-KW"/>
</dbReference>
<dbReference type="Pfam" id="PF13545">
    <property type="entry name" value="HTH_Crp_2"/>
    <property type="match status" value="1"/>
</dbReference>
<dbReference type="InterPro" id="IPR018490">
    <property type="entry name" value="cNMP-bd_dom_sf"/>
</dbReference>